<reference evidence="2" key="1">
    <citation type="submission" date="2016-06" db="EMBL/GenBank/DDBJ databases">
        <title>Parallel loss of symbiosis genes in relatives of nitrogen-fixing non-legume Parasponia.</title>
        <authorList>
            <person name="Van Velzen R."/>
            <person name="Holmer R."/>
            <person name="Bu F."/>
            <person name="Rutten L."/>
            <person name="Van Zeijl A."/>
            <person name="Liu W."/>
            <person name="Santuari L."/>
            <person name="Cao Q."/>
            <person name="Sharma T."/>
            <person name="Shen D."/>
            <person name="Roswanjaya Y."/>
            <person name="Wardhani T."/>
            <person name="Kalhor M.S."/>
            <person name="Jansen J."/>
            <person name="Van den Hoogen J."/>
            <person name="Gungor B."/>
            <person name="Hartog M."/>
            <person name="Hontelez J."/>
            <person name="Verver J."/>
            <person name="Yang W.-C."/>
            <person name="Schijlen E."/>
            <person name="Repin R."/>
            <person name="Schilthuizen M."/>
            <person name="Schranz E."/>
            <person name="Heidstra R."/>
            <person name="Miyata K."/>
            <person name="Fedorova E."/>
            <person name="Kohlen W."/>
            <person name="Bisseling T."/>
            <person name="Smit S."/>
            <person name="Geurts R."/>
        </authorList>
    </citation>
    <scope>NUCLEOTIDE SEQUENCE [LARGE SCALE GENOMIC DNA]</scope>
    <source>
        <strain evidence="2">cv. WU1-14</strain>
    </source>
</reference>
<dbReference type="EMBL" id="JXTB01000098">
    <property type="protein sequence ID" value="PON64122.1"/>
    <property type="molecule type" value="Genomic_DNA"/>
</dbReference>
<organism evidence="1 2">
    <name type="scientific">Parasponia andersonii</name>
    <name type="common">Sponia andersonii</name>
    <dbReference type="NCBI Taxonomy" id="3476"/>
    <lineage>
        <taxon>Eukaryota</taxon>
        <taxon>Viridiplantae</taxon>
        <taxon>Streptophyta</taxon>
        <taxon>Embryophyta</taxon>
        <taxon>Tracheophyta</taxon>
        <taxon>Spermatophyta</taxon>
        <taxon>Magnoliopsida</taxon>
        <taxon>eudicotyledons</taxon>
        <taxon>Gunneridae</taxon>
        <taxon>Pentapetalae</taxon>
        <taxon>rosids</taxon>
        <taxon>fabids</taxon>
        <taxon>Rosales</taxon>
        <taxon>Cannabaceae</taxon>
        <taxon>Parasponia</taxon>
    </lineage>
</organism>
<dbReference type="OrthoDB" id="1420620at2759"/>
<proteinExistence type="predicted"/>
<dbReference type="Proteomes" id="UP000237105">
    <property type="component" value="Unassembled WGS sequence"/>
</dbReference>
<gene>
    <name evidence="1" type="ORF">PanWU01x14_126440</name>
</gene>
<evidence type="ECO:0000313" key="1">
    <source>
        <dbReference type="EMBL" id="PON64122.1"/>
    </source>
</evidence>
<evidence type="ECO:0000313" key="2">
    <source>
        <dbReference type="Proteomes" id="UP000237105"/>
    </source>
</evidence>
<sequence>MVMSLPSISSIPQQKGVYVLVKVNPTTMEERLNLCKFSLIGRVILSVRVRDSNSICLGPKTSRCDICGIFVIGRNFKICGGSGGIGPSPSLISLGVRGLCPR</sequence>
<accession>A0A2P5CSW7</accession>
<keyword evidence="2" id="KW-1185">Reference proteome</keyword>
<feature type="non-terminal residue" evidence="1">
    <location>
        <position position="102"/>
    </location>
</feature>
<comment type="caution">
    <text evidence="1">The sequence shown here is derived from an EMBL/GenBank/DDBJ whole genome shotgun (WGS) entry which is preliminary data.</text>
</comment>
<protein>
    <submittedName>
        <fullName evidence="1">Uncharacterized protein</fullName>
    </submittedName>
</protein>
<dbReference type="AlphaFoldDB" id="A0A2P5CSW7"/>
<name>A0A2P5CSW7_PARAD</name>